<sequence length="383" mass="42813">MSSNAIYSIYLASWHNFVSEPSLVSEITHVCLAFVSPSLLISPEPPSPSALDPFFTNTSAIRSQFPKDVKVLWALGGWGDTESFGIAARNETSRKSFAKNIKSLLHITNTDGVDLDWEYPGGNGDDYKQPGTTNSAKTWEVDAFSKLVSELRSAIGPEKILSAAVPGLHRDMMAFGPDNIRKLVQHIDFFNIMTYDLMNRRDNVTVHHAGIEGSLEAVDRYIKNGVPPHKAILGFAFYAKWFKIIPLEEHHGPIRSPLGLPTVQMEDLDTGADLGKSGAFVWTENPSTSVETSFKRAMALGQYDERHKGHYFLDEDESVFWSWETPEAIVRKFKMVMEQKGFGGVFAWELGGDSRDWSHLKALNNVVKEAKSSGEKKYDYTEL</sequence>
<dbReference type="Gene3D" id="3.20.20.80">
    <property type="entry name" value="Glycosidases"/>
    <property type="match status" value="1"/>
</dbReference>
<dbReference type="PROSITE" id="PS51910">
    <property type="entry name" value="GH18_2"/>
    <property type="match status" value="1"/>
</dbReference>
<evidence type="ECO:0000313" key="3">
    <source>
        <dbReference type="EMBL" id="KAF7908992.1"/>
    </source>
</evidence>
<dbReference type="InterPro" id="IPR050314">
    <property type="entry name" value="Glycosyl_Hydrlase_18"/>
</dbReference>
<dbReference type="InterPro" id="IPR001223">
    <property type="entry name" value="Glyco_hydro18_cat"/>
</dbReference>
<gene>
    <name evidence="3" type="ORF">EAE98_012381</name>
</gene>
<dbReference type="EMBL" id="RCSX01000065">
    <property type="protein sequence ID" value="KAF7908992.1"/>
    <property type="molecule type" value="Genomic_DNA"/>
</dbReference>
<protein>
    <recommendedName>
        <fullName evidence="1">chitinase</fullName>
        <ecNumber evidence="1">3.2.1.14</ecNumber>
    </recommendedName>
</protein>
<evidence type="ECO:0000313" key="4">
    <source>
        <dbReference type="Proteomes" id="UP000783213"/>
    </source>
</evidence>
<comment type="caution">
    <text evidence="3">The sequence shown here is derived from an EMBL/GenBank/DDBJ whole genome shotgun (WGS) entry which is preliminary data.</text>
</comment>
<dbReference type="InterPro" id="IPR011583">
    <property type="entry name" value="Chitinase_II/V-like_cat"/>
</dbReference>
<feature type="domain" description="GH18" evidence="2">
    <location>
        <begin position="1"/>
        <end position="370"/>
    </location>
</feature>
<dbReference type="InterPro" id="IPR017853">
    <property type="entry name" value="GH"/>
</dbReference>
<name>A0ABQ7I3D3_9HELO</name>
<dbReference type="PANTHER" id="PTHR11177">
    <property type="entry name" value="CHITINASE"/>
    <property type="match status" value="1"/>
</dbReference>
<dbReference type="SUPFAM" id="SSF51445">
    <property type="entry name" value="(Trans)glycosidases"/>
    <property type="match status" value="1"/>
</dbReference>
<evidence type="ECO:0000259" key="2">
    <source>
        <dbReference type="PROSITE" id="PS51910"/>
    </source>
</evidence>
<reference evidence="3 4" key="1">
    <citation type="journal article" date="2020" name="Genome Biol. Evol.">
        <title>Comparative genomics of Sclerotiniaceae.</title>
        <authorList>
            <person name="Valero Jimenez C.A."/>
            <person name="Steentjes M."/>
            <person name="Scholten O.E."/>
            <person name="Van Kan J.A.L."/>
        </authorList>
    </citation>
    <scope>NUCLEOTIDE SEQUENCE [LARGE SCALE GENOMIC DNA]</scope>
    <source>
        <strain evidence="3 4">B1</strain>
    </source>
</reference>
<dbReference type="Pfam" id="PF00704">
    <property type="entry name" value="Glyco_hydro_18"/>
    <property type="match status" value="1"/>
</dbReference>
<dbReference type="EC" id="3.2.1.14" evidence="1"/>
<dbReference type="PANTHER" id="PTHR11177:SF378">
    <property type="entry name" value="CHITINASE"/>
    <property type="match status" value="1"/>
</dbReference>
<dbReference type="SMART" id="SM00636">
    <property type="entry name" value="Glyco_18"/>
    <property type="match status" value="1"/>
</dbReference>
<proteinExistence type="predicted"/>
<dbReference type="RefSeq" id="XP_038803633.1">
    <property type="nucleotide sequence ID" value="XM_038960006.1"/>
</dbReference>
<evidence type="ECO:0000256" key="1">
    <source>
        <dbReference type="ARBA" id="ARBA00012729"/>
    </source>
</evidence>
<keyword evidence="4" id="KW-1185">Reference proteome</keyword>
<accession>A0ABQ7I3D3</accession>
<organism evidence="3 4">
    <name type="scientific">Botrytis deweyae</name>
    <dbReference type="NCBI Taxonomy" id="2478750"/>
    <lineage>
        <taxon>Eukaryota</taxon>
        <taxon>Fungi</taxon>
        <taxon>Dikarya</taxon>
        <taxon>Ascomycota</taxon>
        <taxon>Pezizomycotina</taxon>
        <taxon>Leotiomycetes</taxon>
        <taxon>Helotiales</taxon>
        <taxon>Sclerotiniaceae</taxon>
        <taxon>Botrytis</taxon>
    </lineage>
</organism>
<dbReference type="Proteomes" id="UP000783213">
    <property type="component" value="Unassembled WGS sequence"/>
</dbReference>
<dbReference type="GeneID" id="62239152"/>